<dbReference type="InterPro" id="IPR002110">
    <property type="entry name" value="Ankyrin_rpt"/>
</dbReference>
<dbReference type="AlphaFoldDB" id="A0A6A5YAQ7"/>
<evidence type="ECO:0000313" key="2">
    <source>
        <dbReference type="Proteomes" id="UP000799776"/>
    </source>
</evidence>
<dbReference type="Proteomes" id="UP000799776">
    <property type="component" value="Unassembled WGS sequence"/>
</dbReference>
<proteinExistence type="predicted"/>
<organism evidence="1 2">
    <name type="scientific">Saccharata proteae CBS 121410</name>
    <dbReference type="NCBI Taxonomy" id="1314787"/>
    <lineage>
        <taxon>Eukaryota</taxon>
        <taxon>Fungi</taxon>
        <taxon>Dikarya</taxon>
        <taxon>Ascomycota</taxon>
        <taxon>Pezizomycotina</taxon>
        <taxon>Dothideomycetes</taxon>
        <taxon>Dothideomycetes incertae sedis</taxon>
        <taxon>Botryosphaeriales</taxon>
        <taxon>Saccharataceae</taxon>
        <taxon>Saccharata</taxon>
    </lineage>
</organism>
<sequence length="530" mass="59428">MHLRILDFPGDIFRLIMEQCIFTLGIRHAMRARLVCKAFNTWLTDAAFTTRAFEVEMRTTERLKPKRLSRPDTKWIARMLRERATADNRDHCELLIFIRVAVELILDFRGDEHGLGREECLEAVCMFYAEELGNLAADVIDPAQVPQRSIPLTTAEALHSCLGPAASMGDTYIVGVCLRMIPGPAPALTALKLAIKAAARGGYIETLQQLWTPLQYYPQYMDDVWQGAFCAACHGGHEHLCHELLARNQIDVKEMRRVYNSSFVEASAGNRVKIMHLILEKLPPGTGLANYDGYKQPMHQACAHGAIDAVQLMLSLGANVIANHVEVAASHGHAATCTLLLRACSLMGRDFYSKMLWQAFLVAGVRGYARISNSLANVLVQTAECGSFMEGCILRFTTYDQADSIRLLYWINRRLYPAPSEYAFGYHDAKYALDKAMSRGFGSVVRAILELEESMNVRGDGGKELMRSALASGNPYIVEILADMRGEKADAVALLKSYWYTARPSRMFPTRPEISDLVENFDDHRSYRLE</sequence>
<dbReference type="InterPro" id="IPR036770">
    <property type="entry name" value="Ankyrin_rpt-contain_sf"/>
</dbReference>
<dbReference type="Gene3D" id="1.25.40.20">
    <property type="entry name" value="Ankyrin repeat-containing domain"/>
    <property type="match status" value="1"/>
</dbReference>
<dbReference type="InterPro" id="IPR036047">
    <property type="entry name" value="F-box-like_dom_sf"/>
</dbReference>
<evidence type="ECO:0000313" key="1">
    <source>
        <dbReference type="EMBL" id="KAF2088709.1"/>
    </source>
</evidence>
<keyword evidence="2" id="KW-1185">Reference proteome</keyword>
<gene>
    <name evidence="1" type="ORF">K490DRAFT_63923</name>
</gene>
<protein>
    <recommendedName>
        <fullName evidence="3">Ankyrin</fullName>
    </recommendedName>
</protein>
<evidence type="ECO:0008006" key="3">
    <source>
        <dbReference type="Google" id="ProtNLM"/>
    </source>
</evidence>
<dbReference type="SMART" id="SM00248">
    <property type="entry name" value="ANK"/>
    <property type="match status" value="4"/>
</dbReference>
<accession>A0A6A5YAQ7</accession>
<dbReference type="SUPFAM" id="SSF81383">
    <property type="entry name" value="F-box domain"/>
    <property type="match status" value="1"/>
</dbReference>
<dbReference type="EMBL" id="ML978715">
    <property type="protein sequence ID" value="KAF2088709.1"/>
    <property type="molecule type" value="Genomic_DNA"/>
</dbReference>
<reference evidence="1" key="1">
    <citation type="journal article" date="2020" name="Stud. Mycol.">
        <title>101 Dothideomycetes genomes: a test case for predicting lifestyles and emergence of pathogens.</title>
        <authorList>
            <person name="Haridas S."/>
            <person name="Albert R."/>
            <person name="Binder M."/>
            <person name="Bloem J."/>
            <person name="Labutti K."/>
            <person name="Salamov A."/>
            <person name="Andreopoulos B."/>
            <person name="Baker S."/>
            <person name="Barry K."/>
            <person name="Bills G."/>
            <person name="Bluhm B."/>
            <person name="Cannon C."/>
            <person name="Castanera R."/>
            <person name="Culley D."/>
            <person name="Daum C."/>
            <person name="Ezra D."/>
            <person name="Gonzalez J."/>
            <person name="Henrissat B."/>
            <person name="Kuo A."/>
            <person name="Liang C."/>
            <person name="Lipzen A."/>
            <person name="Lutzoni F."/>
            <person name="Magnuson J."/>
            <person name="Mondo S."/>
            <person name="Nolan M."/>
            <person name="Ohm R."/>
            <person name="Pangilinan J."/>
            <person name="Park H.-J."/>
            <person name="Ramirez L."/>
            <person name="Alfaro M."/>
            <person name="Sun H."/>
            <person name="Tritt A."/>
            <person name="Yoshinaga Y."/>
            <person name="Zwiers L.-H."/>
            <person name="Turgeon B."/>
            <person name="Goodwin S."/>
            <person name="Spatafora J."/>
            <person name="Crous P."/>
            <person name="Grigoriev I."/>
        </authorList>
    </citation>
    <scope>NUCLEOTIDE SEQUENCE</scope>
    <source>
        <strain evidence="1">CBS 121410</strain>
    </source>
</reference>
<dbReference type="SUPFAM" id="SSF48403">
    <property type="entry name" value="Ankyrin repeat"/>
    <property type="match status" value="1"/>
</dbReference>
<name>A0A6A5YAQ7_9PEZI</name>